<feature type="coiled-coil region" evidence="1">
    <location>
        <begin position="102"/>
        <end position="136"/>
    </location>
</feature>
<feature type="coiled-coil region" evidence="1">
    <location>
        <begin position="206"/>
        <end position="233"/>
    </location>
</feature>
<accession>A0A3M7SVF0</accession>
<comment type="caution">
    <text evidence="3">The sequence shown here is derived from an EMBL/GenBank/DDBJ whole genome shotgun (WGS) entry which is preliminary data.</text>
</comment>
<dbReference type="SUPFAM" id="SSF54236">
    <property type="entry name" value="Ubiquitin-like"/>
    <property type="match status" value="1"/>
</dbReference>
<dbReference type="STRING" id="10195.A0A3M7SVF0"/>
<dbReference type="PANTHER" id="PTHR15286">
    <property type="entry name" value="RAS-ASSOCIATING DOMAIN CONTAINING PROTEIN"/>
    <property type="match status" value="1"/>
</dbReference>
<dbReference type="Gene3D" id="3.10.20.90">
    <property type="entry name" value="Phosphatidylinositol 3-kinase Catalytic Subunit, Chain A, domain 1"/>
    <property type="match status" value="1"/>
</dbReference>
<proteinExistence type="predicted"/>
<name>A0A3M7SVF0_BRAPC</name>
<evidence type="ECO:0000313" key="3">
    <source>
        <dbReference type="EMBL" id="RNA39568.1"/>
    </source>
</evidence>
<evidence type="ECO:0000256" key="2">
    <source>
        <dbReference type="SAM" id="MobiDB-lite"/>
    </source>
</evidence>
<dbReference type="OrthoDB" id="10051571at2759"/>
<dbReference type="AlphaFoldDB" id="A0A3M7SVF0"/>
<keyword evidence="4" id="KW-1185">Reference proteome</keyword>
<dbReference type="InterPro" id="IPR033593">
    <property type="entry name" value="N-RASSF"/>
</dbReference>
<dbReference type="Proteomes" id="UP000276133">
    <property type="component" value="Unassembled WGS sequence"/>
</dbReference>
<keyword evidence="1" id="KW-0175">Coiled coil</keyword>
<dbReference type="InterPro" id="IPR029071">
    <property type="entry name" value="Ubiquitin-like_domsf"/>
</dbReference>
<organism evidence="3 4">
    <name type="scientific">Brachionus plicatilis</name>
    <name type="common">Marine rotifer</name>
    <name type="synonym">Brachionus muelleri</name>
    <dbReference type="NCBI Taxonomy" id="10195"/>
    <lineage>
        <taxon>Eukaryota</taxon>
        <taxon>Metazoa</taxon>
        <taxon>Spiralia</taxon>
        <taxon>Gnathifera</taxon>
        <taxon>Rotifera</taxon>
        <taxon>Eurotatoria</taxon>
        <taxon>Monogononta</taxon>
        <taxon>Pseudotrocha</taxon>
        <taxon>Ploima</taxon>
        <taxon>Brachionidae</taxon>
        <taxon>Brachionus</taxon>
    </lineage>
</organism>
<evidence type="ECO:0000313" key="4">
    <source>
        <dbReference type="Proteomes" id="UP000276133"/>
    </source>
</evidence>
<protein>
    <submittedName>
        <fullName evidence="3">Ras association domain</fullName>
    </submittedName>
</protein>
<gene>
    <name evidence="3" type="ORF">BpHYR1_012643</name>
</gene>
<feature type="compositionally biased region" description="Polar residues" evidence="2">
    <location>
        <begin position="343"/>
        <end position="364"/>
    </location>
</feature>
<dbReference type="EMBL" id="REGN01000739">
    <property type="protein sequence ID" value="RNA39568.1"/>
    <property type="molecule type" value="Genomic_DNA"/>
</dbReference>
<evidence type="ECO:0000256" key="1">
    <source>
        <dbReference type="SAM" id="Coils"/>
    </source>
</evidence>
<feature type="region of interest" description="Disordered" evidence="2">
    <location>
        <begin position="328"/>
        <end position="365"/>
    </location>
</feature>
<reference evidence="3 4" key="1">
    <citation type="journal article" date="2018" name="Sci. Rep.">
        <title>Genomic signatures of local adaptation to the degree of environmental predictability in rotifers.</title>
        <authorList>
            <person name="Franch-Gras L."/>
            <person name="Hahn C."/>
            <person name="Garcia-Roger E.M."/>
            <person name="Carmona M.J."/>
            <person name="Serra M."/>
            <person name="Gomez A."/>
        </authorList>
    </citation>
    <scope>NUCLEOTIDE SEQUENCE [LARGE SCALE GENOMIC DNA]</scope>
    <source>
        <strain evidence="3">HYR1</strain>
    </source>
</reference>
<sequence>MELKVHVDNTIRTVCGLSQHTTVEEIVKALVHSIKQNGIFVLIENFQTSKLSNRRLPRIMSPDEKPIEIIFSYLRFLDNDEDIEFHLVRTNEAESSDSEEKLKTLMVEIDGQKKALDEQNKKLELLIKEMHETEESNLDLIKKNEIKSKELIKRKLLILDLQRCLNQKKISKLESNKEEFDEASLNRELELNLFLNAQHDYYKRKLDITCKNLSSLETDYDRLKAEYNFLIESLPQIGHQDQHSTDTNSKSQINFNFIESNRQNEINKSKMIYLEKSSSNLDEIINTKSRLIQNLEAEYQNLLKCENNIENLCSNKVNELDQMSLLESSSSSEYMSDEAYESNASLNSSRNYRPQKDNNTTSARYSRIRRLTRYDKSPARFVKNKYDSSDIHYF</sequence>
<dbReference type="PANTHER" id="PTHR15286:SF6">
    <property type="entry name" value="GH01133P"/>
    <property type="match status" value="1"/>
</dbReference>